<evidence type="ECO:0000313" key="2">
    <source>
        <dbReference type="Proteomes" id="UP000054529"/>
    </source>
</evidence>
<reference evidence="1 2" key="1">
    <citation type="journal article" date="2014" name="G3 (Bethesda)">
        <title>Genome sequence of Candidatus Riesia pediculischaeffi, endosymbiont of chimpanzee lice, and genomic comparison of recently acquired endosymbionts from human and chimpanzee lice.</title>
        <authorList>
            <person name="Boyd B.M."/>
            <person name="Allen J.M."/>
            <person name="de Crecy-Lagard V."/>
            <person name="Reed D.L."/>
        </authorList>
    </citation>
    <scope>NUCLEOTIDE SEQUENCE [LARGE SCALE GENOMIC DNA]</scope>
    <source>
        <strain evidence="1 2">PTSU</strain>
    </source>
</reference>
<dbReference type="AlphaFoldDB" id="A0A0C1S9C5"/>
<dbReference type="Proteomes" id="UP000054529">
    <property type="component" value="Unassembled WGS sequence"/>
</dbReference>
<gene>
    <name evidence="1" type="ORF">P689_12225</name>
</gene>
<dbReference type="EMBL" id="AWXV01000004">
    <property type="protein sequence ID" value="KIE63856.1"/>
    <property type="molecule type" value="Genomic_DNA"/>
</dbReference>
<name>A0A0C1S9C5_9ENTR</name>
<evidence type="ECO:0000313" key="1">
    <source>
        <dbReference type="EMBL" id="KIE63856.1"/>
    </source>
</evidence>
<accession>A0A0C1S9C5</accession>
<organism evidence="1 2">
    <name type="scientific">Candidatus Riesia pediculischaeffi PTSU</name>
    <dbReference type="NCBI Taxonomy" id="1401651"/>
    <lineage>
        <taxon>Bacteria</taxon>
        <taxon>Pseudomonadati</taxon>
        <taxon>Pseudomonadota</taxon>
        <taxon>Gammaproteobacteria</taxon>
        <taxon>Enterobacterales</taxon>
        <taxon>Enterobacteriaceae</taxon>
        <taxon>Candidatus Riesia</taxon>
    </lineage>
</organism>
<protein>
    <submittedName>
        <fullName evidence="1">Uncharacterized protein</fullName>
    </submittedName>
</protein>
<comment type="caution">
    <text evidence="1">The sequence shown here is derived from an EMBL/GenBank/DDBJ whole genome shotgun (WGS) entry which is preliminary data.</text>
</comment>
<proteinExistence type="predicted"/>
<dbReference type="HOGENOM" id="CLU_3326109_0_0_6"/>
<sequence>MRFRSFFMIYVISFDRTSSGANTSIFGYSSFICDTPET</sequence>